<dbReference type="PANTHER" id="PTHR47920:SF1">
    <property type="entry name" value="CUB-LIKE DOMAIN-CONTAINING PROTEIN"/>
    <property type="match status" value="1"/>
</dbReference>
<evidence type="ECO:0000256" key="1">
    <source>
        <dbReference type="SAM" id="SignalP"/>
    </source>
</evidence>
<accession>G0MRS8</accession>
<evidence type="ECO:0000259" key="2">
    <source>
        <dbReference type="Pfam" id="PF02408"/>
    </source>
</evidence>
<dbReference type="STRING" id="135651.G0MRS8"/>
<sequence length="882" mass="97022">MNFIFSFLIIAILNTLGLGVDVTCPTTAITQNTPTGAFPAGGSSIFPANYNCTIQFQIPVGQVVRINITNNFFFDTNDTLTIQDSASTLYSLFVIDKLFYLPATTGKIMISTQTNTSSFYFKWQYIPVTNFNRVLNPTGTVLALNLTAGSYYRFTSTRGQVAFHTGSLSGYSDSALSQIYVYDGADLNANYIGNLKVFTDMENVSIGRSLTLVNFYGSSVPSYGIANDYAAISNYDDYDFFVLRSDMDFFRHLISKQGVESAMTLYAISSPETYISTIKFLNPNVTGQEVRVKPATPTENYGDLLTYNVRDFTDDQLPQQILTKTFTVTLSQCDVYIGARSRPSIDWHQANPGRSGWIYSPSMWNPTAVITDPYYTYFNSTNPVKFVFDIQSVKIGKPGEALKVEVGSLTSSSVSVVFNSTATNTGEKAAHGTFMKTNFTGTSNLSSFAMKFSIEFLIPHGYVAKIDVQTNLIYGSQDHFVIKDSASSLNEMNIVDNLFYAPVGTNSINITTQTNTSTFYFTWNFIDVTTFTRNQFSTGQIVSLNLTANNYYRFTSPNDKVAFTSGSISGTPDLSTKRIYVYDGDDLNAMFIGNLYDGYVPSVGGSSGNTITLVNFYGLPVLSYGIANDDKVISKYDGYSLQIMSQARDFFTQGTSMNGKEVAMTLYSLDSQESYITTVTFLNPNLTGQEVRVMPQTPMDGYANLLTYSSNDTKDTTIVNLPQQVLSNTFTVLFYRCDVYFSVRPRPSTEWATVGPGRTGMMYSPSMWNPKTQQAAPYSSKLYSSIPVNFVMELTSVSIGKAGDTLEVNVGSNSSSLILAQTNQTISGAMEKSAMGTYMTTTFTGTTGASSFAMKFSVLEAKASAKAMINVVALVMIFVNLF</sequence>
<evidence type="ECO:0000313" key="4">
    <source>
        <dbReference type="Proteomes" id="UP000008068"/>
    </source>
</evidence>
<keyword evidence="1" id="KW-0732">Signal</keyword>
<feature type="signal peptide" evidence="1">
    <location>
        <begin position="1"/>
        <end position="19"/>
    </location>
</feature>
<keyword evidence="4" id="KW-1185">Reference proteome</keyword>
<feature type="domain" description="CUB-like" evidence="2">
    <location>
        <begin position="22"/>
        <end position="128"/>
    </location>
</feature>
<evidence type="ECO:0000313" key="3">
    <source>
        <dbReference type="EMBL" id="EGT42485.1"/>
    </source>
</evidence>
<gene>
    <name evidence="3" type="ORF">CAEBREN_29202</name>
</gene>
<dbReference type="PANTHER" id="PTHR47920">
    <property type="entry name" value="PROTEIN CBG13378-RELATED"/>
    <property type="match status" value="1"/>
</dbReference>
<dbReference type="EMBL" id="GL379809">
    <property type="protein sequence ID" value="EGT42485.1"/>
    <property type="molecule type" value="Genomic_DNA"/>
</dbReference>
<dbReference type="HOGENOM" id="CLU_015743_0_0_1"/>
<dbReference type="InterPro" id="IPR003366">
    <property type="entry name" value="CUB-like_dom"/>
</dbReference>
<proteinExistence type="predicted"/>
<organism evidence="4">
    <name type="scientific">Caenorhabditis brenneri</name>
    <name type="common">Nematode worm</name>
    <dbReference type="NCBI Taxonomy" id="135651"/>
    <lineage>
        <taxon>Eukaryota</taxon>
        <taxon>Metazoa</taxon>
        <taxon>Ecdysozoa</taxon>
        <taxon>Nematoda</taxon>
        <taxon>Chromadorea</taxon>
        <taxon>Rhabditida</taxon>
        <taxon>Rhabditina</taxon>
        <taxon>Rhabditomorpha</taxon>
        <taxon>Rhabditoidea</taxon>
        <taxon>Rhabditidae</taxon>
        <taxon>Peloderinae</taxon>
        <taxon>Caenorhabditis</taxon>
    </lineage>
</organism>
<dbReference type="eggNOG" id="ENOG502RATW">
    <property type="taxonomic scope" value="Eukaryota"/>
</dbReference>
<protein>
    <recommendedName>
        <fullName evidence="2">CUB-like domain-containing protein</fullName>
    </recommendedName>
</protein>
<name>G0MRS8_CAEBE</name>
<dbReference type="InParanoid" id="G0MRS8"/>
<reference evidence="4" key="1">
    <citation type="submission" date="2011-07" db="EMBL/GenBank/DDBJ databases">
        <authorList>
            <consortium name="Caenorhabditis brenneri Sequencing and Analysis Consortium"/>
            <person name="Wilson R.K."/>
        </authorList>
    </citation>
    <scope>NUCLEOTIDE SEQUENCE [LARGE SCALE GENOMIC DNA]</scope>
    <source>
        <strain evidence="4">PB2801</strain>
    </source>
</reference>
<dbReference type="Proteomes" id="UP000008068">
    <property type="component" value="Unassembled WGS sequence"/>
</dbReference>
<feature type="chain" id="PRO_5003403487" description="CUB-like domain-containing protein" evidence="1">
    <location>
        <begin position="20"/>
        <end position="882"/>
    </location>
</feature>
<feature type="domain" description="CUB-like" evidence="2">
    <location>
        <begin position="419"/>
        <end position="528"/>
    </location>
</feature>
<dbReference type="AlphaFoldDB" id="G0MRS8"/>
<dbReference type="Pfam" id="PF02408">
    <property type="entry name" value="CUB_2"/>
    <property type="match status" value="2"/>
</dbReference>